<dbReference type="PANTHER" id="PTHR21631:SF3">
    <property type="entry name" value="BIFUNCTIONAL GLYOXYLATE CYCLE PROTEIN"/>
    <property type="match status" value="1"/>
</dbReference>
<dbReference type="EMBL" id="AP022569">
    <property type="protein sequence ID" value="BBX48592.1"/>
    <property type="molecule type" value="Genomic_DNA"/>
</dbReference>
<dbReference type="PROSITE" id="PS00161">
    <property type="entry name" value="ISOCITRATE_LYASE"/>
    <property type="match status" value="1"/>
</dbReference>
<proteinExistence type="inferred from homology"/>
<dbReference type="Gene3D" id="3.20.20.60">
    <property type="entry name" value="Phosphoenolpyruvate-binding domains"/>
    <property type="match status" value="1"/>
</dbReference>
<sequence>MSTIEVAAQTQTPFGQGSHDSFESDVAATQQYFDTPRFDGITRLYSARQVAEQRGTIPADYITARKAAEAFYPRLRELFAQKKSITTFGPYSPGQAVTMKRMGIEGIYLGGWATSAKGSISEDPGPDLASYPLSQVPDEAAGLVRALLTADRNQQYLRLRMSEEQRERTPATDYRPFIIADADTGHGGDPHVRNLIKRFVEAGVPGYHIEDQRPGTKKCGHQGGKVLVPSDEQIKRLNTARFQLDIMRVPGIIVARTDAEAANLLDSRADERDQPFLLGTTNLKIPSYKSCFLAMVRRFYNAGFHELNGHLLYALPDGEYAVADAWLERHGIAELIASAAASPDHAQGSIDALFDEIESKFVDAWQNDAGLMTYGEAVAELLEFAEGEGESRDMTVAEWRKFAQRAPLYTAREKARQLSAAPDWDCELAKTPEGYYQIRGGIPYAIAKSLAAAPFADLLWMETKTADLVDAREFADAIHAEFPDQMLAYNLSPSFNWDTTGMTDDEMRAFPEELGKMGFVFNFITYGGHQIDGVASEEFATNLRQDGMLALARLQRKMRLVESPYRTPQTLVGGPRSDAALAASSGRTATTKAMGAGSTQHQHLVQTEVPKKLLEEWLALWGDHYQIGEKLSVQLRPRRAGSDVLELGIYGGGDEPLANVVVDPIKDRHGRNILTVRDQNTFAEKMRQKRLMDVIHLWLIHRFKPEIVYYVTPTEDNIYQTEKMKSHGIFSNVYQEVGEIIVADVNQPRIDELLGSDRAALKKLIAKED</sequence>
<feature type="compositionally biased region" description="Polar residues" evidence="8">
    <location>
        <begin position="1"/>
        <end position="19"/>
    </location>
</feature>
<dbReference type="InterPro" id="IPR015813">
    <property type="entry name" value="Pyrv/PenolPyrv_kinase-like_dom"/>
</dbReference>
<keyword evidence="4 9" id="KW-0456">Lyase</keyword>
<dbReference type="GO" id="GO:0019752">
    <property type="term" value="P:carboxylic acid metabolic process"/>
    <property type="evidence" value="ECO:0007669"/>
    <property type="project" value="InterPro"/>
</dbReference>
<dbReference type="KEGG" id="mcoo:MCOO_46070"/>
<dbReference type="InterPro" id="IPR039556">
    <property type="entry name" value="ICL/PEPM"/>
</dbReference>
<dbReference type="InterPro" id="IPR018523">
    <property type="entry name" value="Isocitrate_lyase_ph_CS"/>
</dbReference>
<keyword evidence="10" id="KW-1185">Reference proteome</keyword>
<dbReference type="EC" id="4.1.3.1" evidence="3"/>
<evidence type="ECO:0000313" key="10">
    <source>
        <dbReference type="Proteomes" id="UP000465866"/>
    </source>
</evidence>
<dbReference type="FunFam" id="3.20.20.60:FF:000024">
    <property type="entry name" value="Isocitrate lyase"/>
    <property type="match status" value="1"/>
</dbReference>
<evidence type="ECO:0000256" key="2">
    <source>
        <dbReference type="ARBA" id="ARBA00005704"/>
    </source>
</evidence>
<accession>A0A7I7L4R3</accession>
<dbReference type="AlphaFoldDB" id="A0A7I7L4R3"/>
<evidence type="ECO:0000256" key="1">
    <source>
        <dbReference type="ARBA" id="ARBA00001946"/>
    </source>
</evidence>
<evidence type="ECO:0000256" key="4">
    <source>
        <dbReference type="ARBA" id="ARBA00023239"/>
    </source>
</evidence>
<gene>
    <name evidence="9" type="primary">aceA_2</name>
    <name evidence="9" type="ORF">MCOO_46070</name>
</gene>
<feature type="region of interest" description="Disordered" evidence="8">
    <location>
        <begin position="1"/>
        <end position="21"/>
    </location>
</feature>
<evidence type="ECO:0000256" key="8">
    <source>
        <dbReference type="SAM" id="MobiDB-lite"/>
    </source>
</evidence>
<comment type="catalytic activity">
    <reaction evidence="5">
        <text>D-threo-isocitrate = glyoxylate + succinate</text>
        <dbReference type="Rhea" id="RHEA:13245"/>
        <dbReference type="ChEBI" id="CHEBI:15562"/>
        <dbReference type="ChEBI" id="CHEBI:30031"/>
        <dbReference type="ChEBI" id="CHEBI:36655"/>
        <dbReference type="EC" id="4.1.3.1"/>
    </reaction>
</comment>
<comment type="similarity">
    <text evidence="2">Belongs to the isocitrate lyase/PEP mutase superfamily. Isocitrate lyase family.</text>
</comment>
<evidence type="ECO:0000256" key="6">
    <source>
        <dbReference type="ARBA" id="ARBA00031022"/>
    </source>
</evidence>
<evidence type="ECO:0000256" key="3">
    <source>
        <dbReference type="ARBA" id="ARBA00012909"/>
    </source>
</evidence>
<dbReference type="InterPro" id="IPR040442">
    <property type="entry name" value="Pyrv_kinase-like_dom_sf"/>
</dbReference>
<dbReference type="Gene3D" id="1.10.10.850">
    <property type="match status" value="1"/>
</dbReference>
<comment type="cofactor">
    <cofactor evidence="1">
        <name>Mg(2+)</name>
        <dbReference type="ChEBI" id="CHEBI:18420"/>
    </cofactor>
</comment>
<name>A0A7I7L4R3_9MYCO</name>
<evidence type="ECO:0000313" key="9">
    <source>
        <dbReference type="EMBL" id="BBX48592.1"/>
    </source>
</evidence>
<reference evidence="9 10" key="1">
    <citation type="journal article" date="2019" name="Emerg. Microbes Infect.">
        <title>Comprehensive subspecies identification of 175 nontuberculous mycobacteria species based on 7547 genomic profiles.</title>
        <authorList>
            <person name="Matsumoto Y."/>
            <person name="Kinjo T."/>
            <person name="Motooka D."/>
            <person name="Nabeya D."/>
            <person name="Jung N."/>
            <person name="Uechi K."/>
            <person name="Horii T."/>
            <person name="Iida T."/>
            <person name="Fujita J."/>
            <person name="Nakamura S."/>
        </authorList>
    </citation>
    <scope>NUCLEOTIDE SEQUENCE [LARGE SCALE GENOMIC DNA]</scope>
    <source>
        <strain evidence="9 10">JCM 12404</strain>
    </source>
</reference>
<dbReference type="GO" id="GO:0004451">
    <property type="term" value="F:isocitrate lyase activity"/>
    <property type="evidence" value="ECO:0007669"/>
    <property type="project" value="UniProtKB-EC"/>
</dbReference>
<dbReference type="RefSeq" id="WP_163780481.1">
    <property type="nucleotide sequence ID" value="NZ_AP022569.1"/>
</dbReference>
<evidence type="ECO:0000256" key="5">
    <source>
        <dbReference type="ARBA" id="ARBA00023531"/>
    </source>
</evidence>
<dbReference type="InterPro" id="IPR006254">
    <property type="entry name" value="Isocitrate_lyase"/>
</dbReference>
<evidence type="ECO:0000256" key="7">
    <source>
        <dbReference type="ARBA" id="ARBA00031921"/>
    </source>
</evidence>
<protein>
    <recommendedName>
        <fullName evidence="3">isocitrate lyase</fullName>
        <ecNumber evidence="3">4.1.3.1</ecNumber>
    </recommendedName>
    <alternativeName>
        <fullName evidence="6">Isocitrase</fullName>
    </alternativeName>
    <alternativeName>
        <fullName evidence="7">Isocitratase</fullName>
    </alternativeName>
</protein>
<dbReference type="CDD" id="cd00377">
    <property type="entry name" value="ICL_PEPM"/>
    <property type="match status" value="1"/>
</dbReference>
<organism evidence="9 10">
    <name type="scientific">Mycobacterium cookii</name>
    <dbReference type="NCBI Taxonomy" id="1775"/>
    <lineage>
        <taxon>Bacteria</taxon>
        <taxon>Bacillati</taxon>
        <taxon>Actinomycetota</taxon>
        <taxon>Actinomycetes</taxon>
        <taxon>Mycobacteriales</taxon>
        <taxon>Mycobacteriaceae</taxon>
        <taxon>Mycobacterium</taxon>
    </lineage>
</organism>
<dbReference type="Pfam" id="PF00463">
    <property type="entry name" value="ICL"/>
    <property type="match status" value="2"/>
</dbReference>
<dbReference type="PANTHER" id="PTHR21631">
    <property type="entry name" value="ISOCITRATE LYASE/MALATE SYNTHASE"/>
    <property type="match status" value="1"/>
</dbReference>
<dbReference type="Proteomes" id="UP000465866">
    <property type="component" value="Chromosome"/>
</dbReference>
<dbReference type="SUPFAM" id="SSF51621">
    <property type="entry name" value="Phosphoenolpyruvate/pyruvate domain"/>
    <property type="match status" value="1"/>
</dbReference>